<sequence>MATPATSTAFPAPAPSAFTNSTNPASSTPAPTAPNTDDCPHSLLPPEPETTSEQLRPGQTSPAPLPPVRTADCGVSAPEGFRVDESVVGAAWIITDIDTGEIIAWKDPHGRYRPASIIKALLALVAIRDLDPALVITATREDAAMEGSAVGLGEGGHYSVTQLLQGLILASGNDAAHALATALGGEETTLTKINALATELGTTDTYAASYSGLDAAGMSTSAYDMALIYQAAFNNPVFAEIAATEHVDFPGYGDLEGYEVWNDNGLFMNDPDGIGGKTGFTDDAHHTFVGALNRDGRRLMAVILDTVVEGGHRSWQQAQALLHEAYAVPPGGGIGSLEPVAHSSSSPTPLPSPTPMQQESQQPVKTAPAQPDESYEWVGWVIISLTAALVVALTTFSLRPRRRQSGRGHRANRSRY</sequence>
<dbReference type="STRING" id="161895.CPHO_09860"/>
<feature type="region of interest" description="Disordered" evidence="10">
    <location>
        <begin position="1"/>
        <end position="73"/>
    </location>
</feature>
<feature type="compositionally biased region" description="Low complexity" evidence="10">
    <location>
        <begin position="1"/>
        <end position="36"/>
    </location>
</feature>
<feature type="compositionally biased region" description="Polar residues" evidence="10">
    <location>
        <begin position="49"/>
        <end position="62"/>
    </location>
</feature>
<keyword evidence="13" id="KW-0645">Protease</keyword>
<keyword evidence="4" id="KW-0133">Cell shape</keyword>
<comment type="similarity">
    <text evidence="1 9">Belongs to the peptidase S11 family.</text>
</comment>
<gene>
    <name evidence="13" type="ORF">CPHO_09860</name>
</gene>
<evidence type="ECO:0000256" key="1">
    <source>
        <dbReference type="ARBA" id="ARBA00007164"/>
    </source>
</evidence>
<evidence type="ECO:0000256" key="8">
    <source>
        <dbReference type="PIRSR" id="PIRSR618044-2"/>
    </source>
</evidence>
<keyword evidence="11" id="KW-1133">Transmembrane helix</keyword>
<proteinExistence type="inferred from homology"/>
<feature type="active site" description="Acyl-ester intermediate" evidence="7">
    <location>
        <position position="116"/>
    </location>
</feature>
<evidence type="ECO:0000256" key="4">
    <source>
        <dbReference type="ARBA" id="ARBA00022960"/>
    </source>
</evidence>
<keyword evidence="13" id="KW-0121">Carboxypeptidase</keyword>
<evidence type="ECO:0000256" key="3">
    <source>
        <dbReference type="ARBA" id="ARBA00022801"/>
    </source>
</evidence>
<accession>A0A1L7D6N1</accession>
<dbReference type="GO" id="GO:0006508">
    <property type="term" value="P:proteolysis"/>
    <property type="evidence" value="ECO:0007669"/>
    <property type="project" value="InterPro"/>
</dbReference>
<keyword evidence="5" id="KW-0573">Peptidoglycan synthesis</keyword>
<dbReference type="PANTHER" id="PTHR21581">
    <property type="entry name" value="D-ALANYL-D-ALANINE CARBOXYPEPTIDASE"/>
    <property type="match status" value="1"/>
</dbReference>
<dbReference type="GO" id="GO:0009252">
    <property type="term" value="P:peptidoglycan biosynthetic process"/>
    <property type="evidence" value="ECO:0007669"/>
    <property type="project" value="UniProtKB-KW"/>
</dbReference>
<evidence type="ECO:0000313" key="13">
    <source>
        <dbReference type="EMBL" id="APT93780.1"/>
    </source>
</evidence>
<evidence type="ECO:0000259" key="12">
    <source>
        <dbReference type="Pfam" id="PF00768"/>
    </source>
</evidence>
<keyword evidence="6" id="KW-0961">Cell wall biogenesis/degradation</keyword>
<protein>
    <submittedName>
        <fullName evidence="13">D-alanyl-D-alanine carboxypeptidase</fullName>
    </submittedName>
</protein>
<keyword evidence="11" id="KW-0472">Membrane</keyword>
<dbReference type="PRINTS" id="PR00725">
    <property type="entry name" value="DADACBPTASE1"/>
</dbReference>
<feature type="domain" description="Peptidase S11 D-alanyl-D-alanine carboxypeptidase A N-terminal" evidence="12">
    <location>
        <begin position="87"/>
        <end position="305"/>
    </location>
</feature>
<evidence type="ECO:0000313" key="14">
    <source>
        <dbReference type="Proteomes" id="UP000185491"/>
    </source>
</evidence>
<dbReference type="GO" id="GO:0071555">
    <property type="term" value="P:cell wall organization"/>
    <property type="evidence" value="ECO:0007669"/>
    <property type="project" value="UniProtKB-KW"/>
</dbReference>
<keyword evidence="2" id="KW-0732">Signal</keyword>
<keyword evidence="14" id="KW-1185">Reference proteome</keyword>
<dbReference type="Pfam" id="PF00768">
    <property type="entry name" value="Peptidase_S11"/>
    <property type="match status" value="1"/>
</dbReference>
<dbReference type="AlphaFoldDB" id="A0A1L7D6N1"/>
<dbReference type="Gene3D" id="3.40.710.10">
    <property type="entry name" value="DD-peptidase/beta-lactamase superfamily"/>
    <property type="match status" value="1"/>
</dbReference>
<dbReference type="GO" id="GO:0009002">
    <property type="term" value="F:serine-type D-Ala-D-Ala carboxypeptidase activity"/>
    <property type="evidence" value="ECO:0007669"/>
    <property type="project" value="InterPro"/>
</dbReference>
<dbReference type="InterPro" id="IPR018044">
    <property type="entry name" value="Peptidase_S11"/>
</dbReference>
<feature type="region of interest" description="Disordered" evidence="10">
    <location>
        <begin position="333"/>
        <end position="370"/>
    </location>
</feature>
<dbReference type="PANTHER" id="PTHR21581:SF33">
    <property type="entry name" value="D-ALANYL-D-ALANINE CARBOXYPEPTIDASE DACB"/>
    <property type="match status" value="1"/>
</dbReference>
<keyword evidence="11" id="KW-0812">Transmembrane</keyword>
<keyword evidence="3" id="KW-0378">Hydrolase</keyword>
<reference evidence="13 14" key="1">
    <citation type="submission" date="2014-08" db="EMBL/GenBank/DDBJ databases">
        <title>Complete genome sequence of Corynebacterium phocae M408/89/1(T)(=DSM 44612(T)), isolated from the common seal (Phoca vitulina).</title>
        <authorList>
            <person name="Ruckert C."/>
            <person name="Albersmeier A."/>
            <person name="Winkler A."/>
            <person name="Kalinowski J."/>
        </authorList>
    </citation>
    <scope>NUCLEOTIDE SEQUENCE [LARGE SCALE GENOMIC DNA]</scope>
    <source>
        <strain evidence="13 14">M408/89/1</strain>
    </source>
</reference>
<dbReference type="SUPFAM" id="SSF56601">
    <property type="entry name" value="beta-lactamase/transpeptidase-like"/>
    <property type="match status" value="1"/>
</dbReference>
<dbReference type="EMBL" id="CP009249">
    <property type="protein sequence ID" value="APT93780.1"/>
    <property type="molecule type" value="Genomic_DNA"/>
</dbReference>
<dbReference type="InterPro" id="IPR001967">
    <property type="entry name" value="Peptidase_S11_N"/>
</dbReference>
<feature type="active site" description="Proton acceptor" evidence="7">
    <location>
        <position position="119"/>
    </location>
</feature>
<evidence type="ECO:0000256" key="7">
    <source>
        <dbReference type="PIRSR" id="PIRSR618044-1"/>
    </source>
</evidence>
<evidence type="ECO:0000256" key="10">
    <source>
        <dbReference type="SAM" id="MobiDB-lite"/>
    </source>
</evidence>
<dbReference type="InterPro" id="IPR012338">
    <property type="entry name" value="Beta-lactam/transpept-like"/>
</dbReference>
<evidence type="ECO:0000256" key="6">
    <source>
        <dbReference type="ARBA" id="ARBA00023316"/>
    </source>
</evidence>
<organism evidence="13 14">
    <name type="scientific">Corynebacterium phocae</name>
    <dbReference type="NCBI Taxonomy" id="161895"/>
    <lineage>
        <taxon>Bacteria</taxon>
        <taxon>Bacillati</taxon>
        <taxon>Actinomycetota</taxon>
        <taxon>Actinomycetes</taxon>
        <taxon>Mycobacteriales</taxon>
        <taxon>Corynebacteriaceae</taxon>
        <taxon>Corynebacterium</taxon>
    </lineage>
</organism>
<name>A0A1L7D6N1_9CORY</name>
<dbReference type="KEGG" id="cpho:CPHO_09860"/>
<evidence type="ECO:0000256" key="5">
    <source>
        <dbReference type="ARBA" id="ARBA00022984"/>
    </source>
</evidence>
<dbReference type="GO" id="GO:0008360">
    <property type="term" value="P:regulation of cell shape"/>
    <property type="evidence" value="ECO:0007669"/>
    <property type="project" value="UniProtKB-KW"/>
</dbReference>
<evidence type="ECO:0000256" key="9">
    <source>
        <dbReference type="RuleBase" id="RU004016"/>
    </source>
</evidence>
<evidence type="ECO:0000256" key="2">
    <source>
        <dbReference type="ARBA" id="ARBA00022729"/>
    </source>
</evidence>
<feature type="active site" evidence="7">
    <location>
        <position position="171"/>
    </location>
</feature>
<evidence type="ECO:0000256" key="11">
    <source>
        <dbReference type="SAM" id="Phobius"/>
    </source>
</evidence>
<dbReference type="Proteomes" id="UP000185491">
    <property type="component" value="Chromosome"/>
</dbReference>
<feature type="binding site" evidence="8">
    <location>
        <position position="277"/>
    </location>
    <ligand>
        <name>substrate</name>
    </ligand>
</feature>
<feature type="transmembrane region" description="Helical" evidence="11">
    <location>
        <begin position="377"/>
        <end position="398"/>
    </location>
</feature>